<evidence type="ECO:0000256" key="1">
    <source>
        <dbReference type="SAM" id="Coils"/>
    </source>
</evidence>
<feature type="region of interest" description="Disordered" evidence="2">
    <location>
        <begin position="328"/>
        <end position="425"/>
    </location>
</feature>
<dbReference type="AlphaFoldDB" id="A0A4Z1JSU5"/>
<dbReference type="Proteomes" id="UP000297229">
    <property type="component" value="Unassembled WGS sequence"/>
</dbReference>
<accession>A0A4Z1JSU5</accession>
<feature type="coiled-coil region" evidence="1">
    <location>
        <begin position="150"/>
        <end position="177"/>
    </location>
</feature>
<evidence type="ECO:0000256" key="2">
    <source>
        <dbReference type="SAM" id="MobiDB-lite"/>
    </source>
</evidence>
<evidence type="ECO:0000313" key="4">
    <source>
        <dbReference type="Proteomes" id="UP000297229"/>
    </source>
</evidence>
<name>A0A4Z1JSU5_9HELO</name>
<dbReference type="STRING" id="278938.A0A4Z1JSU5"/>
<feature type="region of interest" description="Disordered" evidence="2">
    <location>
        <begin position="24"/>
        <end position="67"/>
    </location>
</feature>
<gene>
    <name evidence="3" type="ORF">BELL_0140g00050</name>
</gene>
<organism evidence="3 4">
    <name type="scientific">Botrytis elliptica</name>
    <dbReference type="NCBI Taxonomy" id="278938"/>
    <lineage>
        <taxon>Eukaryota</taxon>
        <taxon>Fungi</taxon>
        <taxon>Dikarya</taxon>
        <taxon>Ascomycota</taxon>
        <taxon>Pezizomycotina</taxon>
        <taxon>Leotiomycetes</taxon>
        <taxon>Helotiales</taxon>
        <taxon>Sclerotiniaceae</taxon>
        <taxon>Botrytis</taxon>
    </lineage>
</organism>
<sequence length="425" mass="46986">MLKIFLISKDTFWQKVSHKSLLARPMEPNNLDRGPNPSIQTIKSREMIDQQVSGESSSKGNPLPVDPSTKCAFDHLTKSQASGDVCLSGSINWKSVEGRGSKLLEDSDIEMEMGVTGHENGEQIGVVVESVEPRVRLPVMTQGIINSVAITQLQDELEDAKKELDKQKAKSVLSKDEIILPKIMSLPQLMEMFPAVGDQIDAKMDQKLSDAREEYEMKFKRLQDEHNDELLRIGAVVGETESKLHEAEEKLSGLAGSGQRYPKESFRNVLPGIQNFHGPSRNNTKRRKRLNAAAQSVNHQAPQAFTFGSPPTTTNPFRNNGLVNGNGSSTPFTNPFRNNGLTNRDGSSTPFTNPFRNNGLANRDGSSTPLTNPFRNNGLGNGNGSLTPLANPFRLTNGDGQKRRCDEPIQPEFGRDVKRVKREQI</sequence>
<dbReference type="EMBL" id="PQXM01000139">
    <property type="protein sequence ID" value="TGO76715.1"/>
    <property type="molecule type" value="Genomic_DNA"/>
</dbReference>
<feature type="compositionally biased region" description="Polar residues" evidence="2">
    <location>
        <begin position="50"/>
        <end position="60"/>
    </location>
</feature>
<reference evidence="3 4" key="1">
    <citation type="submission" date="2017-12" db="EMBL/GenBank/DDBJ databases">
        <title>Comparative genomics of Botrytis spp.</title>
        <authorList>
            <person name="Valero-Jimenez C.A."/>
            <person name="Tapia P."/>
            <person name="Veloso J."/>
            <person name="Silva-Moreno E."/>
            <person name="Staats M."/>
            <person name="Valdes J.H."/>
            <person name="Van Kan J.A.L."/>
        </authorList>
    </citation>
    <scope>NUCLEOTIDE SEQUENCE [LARGE SCALE GENOMIC DNA]</scope>
    <source>
        <strain evidence="3 4">Be9601</strain>
    </source>
</reference>
<keyword evidence="1" id="KW-0175">Coiled coil</keyword>
<keyword evidence="4" id="KW-1185">Reference proteome</keyword>
<feature type="compositionally biased region" description="Basic and acidic residues" evidence="2">
    <location>
        <begin position="400"/>
        <end position="425"/>
    </location>
</feature>
<protein>
    <submittedName>
        <fullName evidence="3">Uncharacterized protein</fullName>
    </submittedName>
</protein>
<proteinExistence type="predicted"/>
<comment type="caution">
    <text evidence="3">The sequence shown here is derived from an EMBL/GenBank/DDBJ whole genome shotgun (WGS) entry which is preliminary data.</text>
</comment>
<feature type="compositionally biased region" description="Polar residues" evidence="2">
    <location>
        <begin position="328"/>
        <end position="375"/>
    </location>
</feature>
<evidence type="ECO:0000313" key="3">
    <source>
        <dbReference type="EMBL" id="TGO76715.1"/>
    </source>
</evidence>
<feature type="coiled-coil region" evidence="1">
    <location>
        <begin position="205"/>
        <end position="232"/>
    </location>
</feature>